<sequence length="207" mass="20986">MSLPILILALCAAVAILGSVVLVVMGRAGEMSGAEPDYAPLDLPSQDPLTGRDLARLQLPLALWGYHVRAVDELLERVTASLTTQQDRIALLERRLVEVGGPGALAELSPQSDVPAVPPGSSGQGADAMATPAGTPQPGPTGGAVDGGDAADGGDTVAMDSTADTADTASTEATGSTEGVDRSTTPVRGEDPPWEEPSRGDAPQEGR</sequence>
<accession>A0ABU2HAH9</accession>
<dbReference type="Proteomes" id="UP001250214">
    <property type="component" value="Unassembled WGS sequence"/>
</dbReference>
<proteinExistence type="predicted"/>
<gene>
    <name evidence="2" type="ORF">RIF23_18675</name>
</gene>
<evidence type="ECO:0000313" key="2">
    <source>
        <dbReference type="EMBL" id="MDS1272318.1"/>
    </source>
</evidence>
<dbReference type="EMBL" id="JAVLVT010000010">
    <property type="protein sequence ID" value="MDS1272318.1"/>
    <property type="molecule type" value="Genomic_DNA"/>
</dbReference>
<feature type="region of interest" description="Disordered" evidence="1">
    <location>
        <begin position="104"/>
        <end position="207"/>
    </location>
</feature>
<evidence type="ECO:0000313" key="3">
    <source>
        <dbReference type="Proteomes" id="UP001250214"/>
    </source>
</evidence>
<organism evidence="2 3">
    <name type="scientific">Lipingzhangella rawalii</name>
    <dbReference type="NCBI Taxonomy" id="2055835"/>
    <lineage>
        <taxon>Bacteria</taxon>
        <taxon>Bacillati</taxon>
        <taxon>Actinomycetota</taxon>
        <taxon>Actinomycetes</taxon>
        <taxon>Streptosporangiales</taxon>
        <taxon>Nocardiopsidaceae</taxon>
        <taxon>Lipingzhangella</taxon>
    </lineage>
</organism>
<dbReference type="RefSeq" id="WP_310913885.1">
    <property type="nucleotide sequence ID" value="NZ_JAVLVT010000010.1"/>
</dbReference>
<evidence type="ECO:0008006" key="4">
    <source>
        <dbReference type="Google" id="ProtNLM"/>
    </source>
</evidence>
<comment type="caution">
    <text evidence="2">The sequence shown here is derived from an EMBL/GenBank/DDBJ whole genome shotgun (WGS) entry which is preliminary data.</text>
</comment>
<feature type="compositionally biased region" description="Low complexity" evidence="1">
    <location>
        <begin position="153"/>
        <end position="178"/>
    </location>
</feature>
<keyword evidence="3" id="KW-1185">Reference proteome</keyword>
<protein>
    <recommendedName>
        <fullName evidence="4">DivIVA domain-containing protein</fullName>
    </recommendedName>
</protein>
<evidence type="ECO:0000256" key="1">
    <source>
        <dbReference type="SAM" id="MobiDB-lite"/>
    </source>
</evidence>
<feature type="compositionally biased region" description="Basic and acidic residues" evidence="1">
    <location>
        <begin position="188"/>
        <end position="207"/>
    </location>
</feature>
<name>A0ABU2HAH9_9ACTN</name>
<reference evidence="3" key="1">
    <citation type="submission" date="2023-07" db="EMBL/GenBank/DDBJ databases">
        <title>Novel species in the genus Lipingzhangella isolated from Sambhar Salt Lake.</title>
        <authorList>
            <person name="Jiya N."/>
            <person name="Kajale S."/>
            <person name="Sharma A."/>
        </authorList>
    </citation>
    <scope>NUCLEOTIDE SEQUENCE [LARGE SCALE GENOMIC DNA]</scope>
    <source>
        <strain evidence="3">LS1_29</strain>
    </source>
</reference>